<evidence type="ECO:0000313" key="3">
    <source>
        <dbReference type="Proteomes" id="UP000324632"/>
    </source>
</evidence>
<evidence type="ECO:0000256" key="1">
    <source>
        <dbReference type="SAM" id="MobiDB-lite"/>
    </source>
</evidence>
<feature type="region of interest" description="Disordered" evidence="1">
    <location>
        <begin position="284"/>
        <end position="303"/>
    </location>
</feature>
<gene>
    <name evidence="2" type="ORF">E1301_Tti018621</name>
</gene>
<comment type="caution">
    <text evidence="2">The sequence shown here is derived from an EMBL/GenBank/DDBJ whole genome shotgun (WGS) entry which is preliminary data.</text>
</comment>
<name>A0A5A9NY78_9TELE</name>
<dbReference type="EMBL" id="SOYY01000011">
    <property type="protein sequence ID" value="KAA0714573.1"/>
    <property type="molecule type" value="Genomic_DNA"/>
</dbReference>
<reference evidence="2 3" key="1">
    <citation type="journal article" date="2019" name="Mol. Ecol. Resour.">
        <title>Chromosome-level genome assembly of Triplophysa tibetana, a fish adapted to the harsh high-altitude environment of the Tibetan Plateau.</title>
        <authorList>
            <person name="Yang X."/>
            <person name="Liu H."/>
            <person name="Ma Z."/>
            <person name="Zou Y."/>
            <person name="Zou M."/>
            <person name="Mao Y."/>
            <person name="Li X."/>
            <person name="Wang H."/>
            <person name="Chen T."/>
            <person name="Wang W."/>
            <person name="Yang R."/>
        </authorList>
    </citation>
    <scope>NUCLEOTIDE SEQUENCE [LARGE SCALE GENOMIC DNA]</scope>
    <source>
        <strain evidence="2">TTIB1903HZAU</strain>
        <tissue evidence="2">Muscle</tissue>
    </source>
</reference>
<keyword evidence="3" id="KW-1185">Reference proteome</keyword>
<sequence>MFYTETKLTADAVEKVFHVQLSQPVSNDHYEEARKKKLVELWPCSKHKDMLQRKFLLEKYSHSYTELYPPDSKKAEAMTAKMIEIVCIDNQLLSVKEDIGFKRLIAHLESRYQLPRLKYLTNVALPGLYHNVFSHIHSLLHDNVMARTESRQATPEPRRLPNDESYVIGREDVTSGIPSLTRLHSATPSREPLCLASATPPAWVDLNGQLQEQIRAVVFYRLSRYSLHCQRCCIYVSECGLVKCVTLHYLPGSPGGVGTPRHFGLRSATFPSFRDRRTTWEKSGGAGALRPLGATSRRRTDGEGDWASCAGHMGEYRGSPGRCHRHRGSTLVPVAQEAFRVTSVREAWRVQAAPDAFRVSAIR</sequence>
<protein>
    <submittedName>
        <fullName evidence="2">Uncharacterized protein</fullName>
    </submittedName>
</protein>
<dbReference type="Proteomes" id="UP000324632">
    <property type="component" value="Chromosome 11"/>
</dbReference>
<accession>A0A5A9NY78</accession>
<organism evidence="2 3">
    <name type="scientific">Triplophysa tibetana</name>
    <dbReference type="NCBI Taxonomy" id="1572043"/>
    <lineage>
        <taxon>Eukaryota</taxon>
        <taxon>Metazoa</taxon>
        <taxon>Chordata</taxon>
        <taxon>Craniata</taxon>
        <taxon>Vertebrata</taxon>
        <taxon>Euteleostomi</taxon>
        <taxon>Actinopterygii</taxon>
        <taxon>Neopterygii</taxon>
        <taxon>Teleostei</taxon>
        <taxon>Ostariophysi</taxon>
        <taxon>Cypriniformes</taxon>
        <taxon>Nemacheilidae</taxon>
        <taxon>Triplophysa</taxon>
    </lineage>
</organism>
<evidence type="ECO:0000313" key="2">
    <source>
        <dbReference type="EMBL" id="KAA0714573.1"/>
    </source>
</evidence>
<dbReference type="AlphaFoldDB" id="A0A5A9NY78"/>
<proteinExistence type="predicted"/>